<dbReference type="EMBL" id="FO117623">
    <property type="protein sequence ID" value="CCG03930.1"/>
    <property type="molecule type" value="Genomic_DNA"/>
</dbReference>
<keyword evidence="2" id="KW-1185">Reference proteome</keyword>
<dbReference type="KEGG" id="bsd:BLASA_3059"/>
<evidence type="ECO:0000313" key="1">
    <source>
        <dbReference type="EMBL" id="CCG03930.1"/>
    </source>
</evidence>
<dbReference type="HOGENOM" id="CLU_3363622_0_0_11"/>
<name>H6RNI3_BLASD</name>
<dbReference type="Proteomes" id="UP000007517">
    <property type="component" value="Chromosome"/>
</dbReference>
<gene>
    <name evidence="1" type="ordered locus">BLASA_3059</name>
</gene>
<dbReference type="STRING" id="1146883.BLASA_3059"/>
<protein>
    <submittedName>
        <fullName evidence="1">Uncharacterized protein</fullName>
    </submittedName>
</protein>
<dbReference type="AlphaFoldDB" id="H6RNI3"/>
<evidence type="ECO:0000313" key="2">
    <source>
        <dbReference type="Proteomes" id="UP000007517"/>
    </source>
</evidence>
<sequence length="35" mass="4149">MYVPKWVLLLPVVAAVALMWKEFPALTRYIKITRM</sequence>
<reference evidence="1 2" key="1">
    <citation type="journal article" date="2012" name="J. Bacteriol.">
        <title>Genome Sequence of Blastococcus saxobsidens DD2, a Stone-Inhabiting Bacterium.</title>
        <authorList>
            <person name="Chouaia B."/>
            <person name="Crotti E."/>
            <person name="Brusetti L."/>
            <person name="Daffonchio D."/>
            <person name="Essoussi I."/>
            <person name="Nouioui I."/>
            <person name="Sbissi I."/>
            <person name="Ghodhbane-Gtari F."/>
            <person name="Gtari M."/>
            <person name="Vacherie B."/>
            <person name="Barbe V."/>
            <person name="Medigue C."/>
            <person name="Gury J."/>
            <person name="Pujic P."/>
            <person name="Normand P."/>
        </authorList>
    </citation>
    <scope>NUCLEOTIDE SEQUENCE [LARGE SCALE GENOMIC DNA]</scope>
    <source>
        <strain evidence="1 2">DD2</strain>
    </source>
</reference>
<accession>H6RNI3</accession>
<organism evidence="1 2">
    <name type="scientific">Blastococcus saxobsidens (strain DD2)</name>
    <dbReference type="NCBI Taxonomy" id="1146883"/>
    <lineage>
        <taxon>Bacteria</taxon>
        <taxon>Bacillati</taxon>
        <taxon>Actinomycetota</taxon>
        <taxon>Actinomycetes</taxon>
        <taxon>Geodermatophilales</taxon>
        <taxon>Geodermatophilaceae</taxon>
        <taxon>Blastococcus</taxon>
    </lineage>
</organism>
<proteinExistence type="predicted"/>
<reference evidence="2" key="2">
    <citation type="submission" date="2012-02" db="EMBL/GenBank/DDBJ databases">
        <title>Complete genome sequence of Blastococcus saxobsidens strain DD2.</title>
        <authorList>
            <person name="Genoscope."/>
        </authorList>
    </citation>
    <scope>NUCLEOTIDE SEQUENCE [LARGE SCALE GENOMIC DNA]</scope>
    <source>
        <strain evidence="2">DD2</strain>
    </source>
</reference>